<dbReference type="AlphaFoldDB" id="F9XRY0"/>
<evidence type="ECO:0000313" key="3">
    <source>
        <dbReference type="Proteomes" id="UP000008062"/>
    </source>
</evidence>
<dbReference type="InParanoid" id="F9XRY0"/>
<dbReference type="EMBL" id="CM001214">
    <property type="protein sequence ID" value="EGP82022.1"/>
    <property type="molecule type" value="Genomic_DNA"/>
</dbReference>
<proteinExistence type="predicted"/>
<reference evidence="2 3" key="1">
    <citation type="journal article" date="2011" name="PLoS Genet.">
        <title>Finished genome of the fungal wheat pathogen Mycosphaerella graminicola reveals dispensome structure, chromosome plasticity, and stealth pathogenesis.</title>
        <authorList>
            <person name="Goodwin S.B."/>
            <person name="Ben M'barek S."/>
            <person name="Dhillon B."/>
            <person name="Wittenberg A.H.J."/>
            <person name="Crane C.F."/>
            <person name="Hane J.K."/>
            <person name="Foster A.J."/>
            <person name="Van der Lee T.A.J."/>
            <person name="Grimwood J."/>
            <person name="Aerts A."/>
            <person name="Antoniw J."/>
            <person name="Bailey A."/>
            <person name="Bluhm B."/>
            <person name="Bowler J."/>
            <person name="Bristow J."/>
            <person name="van der Burgt A."/>
            <person name="Canto-Canche B."/>
            <person name="Churchill A.C.L."/>
            <person name="Conde-Ferraez L."/>
            <person name="Cools H.J."/>
            <person name="Coutinho P.M."/>
            <person name="Csukai M."/>
            <person name="Dehal P."/>
            <person name="De Wit P."/>
            <person name="Donzelli B."/>
            <person name="van de Geest H.C."/>
            <person name="van Ham R.C.H.J."/>
            <person name="Hammond-Kosack K.E."/>
            <person name="Henrissat B."/>
            <person name="Kilian A."/>
            <person name="Kobayashi A.K."/>
            <person name="Koopmann E."/>
            <person name="Kourmpetis Y."/>
            <person name="Kuzniar A."/>
            <person name="Lindquist E."/>
            <person name="Lombard V."/>
            <person name="Maliepaard C."/>
            <person name="Martins N."/>
            <person name="Mehrabi R."/>
            <person name="Nap J.P.H."/>
            <person name="Ponomarenko A."/>
            <person name="Rudd J.J."/>
            <person name="Salamov A."/>
            <person name="Schmutz J."/>
            <person name="Schouten H.J."/>
            <person name="Shapiro H."/>
            <person name="Stergiopoulos I."/>
            <person name="Torriani S.F.F."/>
            <person name="Tu H."/>
            <person name="de Vries R.P."/>
            <person name="Waalwijk C."/>
            <person name="Ware S.B."/>
            <person name="Wiebenga A."/>
            <person name="Zwiers L.-H."/>
            <person name="Oliver R.P."/>
            <person name="Grigoriev I.V."/>
            <person name="Kema G.H.J."/>
        </authorList>
    </citation>
    <scope>NUCLEOTIDE SEQUENCE [LARGE SCALE GENOMIC DNA]</scope>
    <source>
        <strain evidence="3">CBS 115943 / IPO323</strain>
    </source>
</reference>
<organism evidence="2 3">
    <name type="scientific">Zymoseptoria tritici (strain CBS 115943 / IPO323)</name>
    <name type="common">Speckled leaf blotch fungus</name>
    <name type="synonym">Septoria tritici</name>
    <dbReference type="NCBI Taxonomy" id="336722"/>
    <lineage>
        <taxon>Eukaryota</taxon>
        <taxon>Fungi</taxon>
        <taxon>Dikarya</taxon>
        <taxon>Ascomycota</taxon>
        <taxon>Pezizomycotina</taxon>
        <taxon>Dothideomycetes</taxon>
        <taxon>Dothideomycetidae</taxon>
        <taxon>Mycosphaerellales</taxon>
        <taxon>Mycosphaerellaceae</taxon>
        <taxon>Zymoseptoria</taxon>
    </lineage>
</organism>
<dbReference type="GeneID" id="13399417"/>
<feature type="region of interest" description="Disordered" evidence="1">
    <location>
        <begin position="224"/>
        <end position="247"/>
    </location>
</feature>
<protein>
    <submittedName>
        <fullName evidence="2">Uncharacterized protein</fullName>
    </submittedName>
</protein>
<dbReference type="RefSeq" id="XP_003847046.1">
    <property type="nucleotide sequence ID" value="XM_003846998.1"/>
</dbReference>
<dbReference type="KEGG" id="ztr:MYCGRDRAFT_111792"/>
<dbReference type="Proteomes" id="UP000008062">
    <property type="component" value="Chromosome 19"/>
</dbReference>
<keyword evidence="3" id="KW-1185">Reference proteome</keyword>
<dbReference type="HOGENOM" id="CLU_556920_0_0_1"/>
<evidence type="ECO:0000313" key="2">
    <source>
        <dbReference type="EMBL" id="EGP82022.1"/>
    </source>
</evidence>
<accession>F9XRY0</accession>
<sequence>MSRSPSTEDDLDTQRVLVSRYYALLDTETLLTDQRDDTARRTIRLVQRKAALLYTRRMRPEYISDDVLRETARVLNLKAEEKGLEERDRRTREMLCECRRCRPEEYIGRGSAGEKNRGSNIRKGLGQSKLLADKKMAREVQLRTDKKNACHLHSPLVSSRSTPPALPLEECLPGSAIHRSNRNSSSASQDKICSIPAASPAADRLKNSAQHFLRLDLEMQSDNDDGELSRGLIRNPGADLPDSGTDSCKQSTMSRISKAFVVIDEKTACVLLGIRLASLYAHAVRASDQVLFHALRAEPRTGKGNYNGQLPSLRIFRQHESGNAKLRYCSKLQQIERKSKQTYKKGIIHHSKNKQHATNLRDPPFFLFRSTSLAKAPLHPHLPQISRTPTFFIRRSHDIARAAQNELLVAKQKADYATLKADQAMLKADEARRVASLEEMGYRGRKWAGRIIVAKQNRDYGLLLTTADKSARAEATQLSQCHIRVCRTNR</sequence>
<gene>
    <name evidence="2" type="ORF">MYCGRDRAFT_111792</name>
</gene>
<name>F9XRY0_ZYMTI</name>
<evidence type="ECO:0000256" key="1">
    <source>
        <dbReference type="SAM" id="MobiDB-lite"/>
    </source>
</evidence>